<organism evidence="2 3">
    <name type="scientific">Candidatus Galacturonatibacter soehngenii</name>
    <dbReference type="NCBI Taxonomy" id="2307010"/>
    <lineage>
        <taxon>Bacteria</taxon>
        <taxon>Bacillati</taxon>
        <taxon>Bacillota</taxon>
        <taxon>Clostridia</taxon>
        <taxon>Lachnospirales</taxon>
        <taxon>Lachnospiraceae</taxon>
        <taxon>Candidatus Galacturonatibacter</taxon>
    </lineage>
</organism>
<dbReference type="GO" id="GO:0016740">
    <property type="term" value="F:transferase activity"/>
    <property type="evidence" value="ECO:0007669"/>
    <property type="project" value="UniProtKB-KW"/>
</dbReference>
<sequence>MKRIFRGFLYIRDLFKLKRIVKSEKSKTLLNSKDVVILNTARNSDNKGDYIIMDYSLQQLNDLGFNCDKQISTHEYIASEWDDIEDNDYRIKIICGTNLLYGSMNHERNWKYPSDLRKIQNCCLLGVGWGTYERKINYYTKVFYKYILSSQYTHSVRDMYTYDKLRKIGINNILYTGCVTMWKLTPEFCKTIRTKKSNVVVTTLTDYNKDVENDRFLIETLIESYEKVFFWVQGKNDLEYISKLVDVNNLSLVFSLEEYDSCLKQQEIDYIGTRLHAGIRALNNKCRSLIISIDNRAREISKETNLPIVERDNLKNELLRYIFNDWNTEIRIPQENIRKWKEQFSYEGNKM</sequence>
<dbReference type="AlphaFoldDB" id="A0A7V7QKH2"/>
<feature type="domain" description="Polysaccharide pyruvyl transferase" evidence="1">
    <location>
        <begin position="46"/>
        <end position="295"/>
    </location>
</feature>
<name>A0A7V7QKH2_9FIRM</name>
<dbReference type="Proteomes" id="UP000461768">
    <property type="component" value="Unassembled WGS sequence"/>
</dbReference>
<proteinExistence type="predicted"/>
<accession>A0A7V7QKH2</accession>
<dbReference type="InterPro" id="IPR007345">
    <property type="entry name" value="Polysacch_pyruvyl_Trfase"/>
</dbReference>
<evidence type="ECO:0000313" key="3">
    <source>
        <dbReference type="Proteomes" id="UP000461768"/>
    </source>
</evidence>
<dbReference type="EMBL" id="WAGX01000005">
    <property type="protein sequence ID" value="KAB1438242.1"/>
    <property type="molecule type" value="Genomic_DNA"/>
</dbReference>
<dbReference type="OrthoDB" id="9802987at2"/>
<dbReference type="RefSeq" id="WP_151145334.1">
    <property type="nucleotide sequence ID" value="NZ_WAGX01000005.1"/>
</dbReference>
<dbReference type="Pfam" id="PF04230">
    <property type="entry name" value="PS_pyruv_trans"/>
    <property type="match status" value="1"/>
</dbReference>
<gene>
    <name evidence="2" type="ORF">F7O84_11875</name>
</gene>
<evidence type="ECO:0000259" key="1">
    <source>
        <dbReference type="Pfam" id="PF04230"/>
    </source>
</evidence>
<reference evidence="2 3" key="1">
    <citation type="submission" date="2019-09" db="EMBL/GenBank/DDBJ databases">
        <authorList>
            <person name="Valk L.C."/>
        </authorList>
    </citation>
    <scope>NUCLEOTIDE SEQUENCE [LARGE SCALE GENOMIC DNA]</scope>
    <source>
        <strain evidence="2">GalUA</strain>
    </source>
</reference>
<evidence type="ECO:0000313" key="2">
    <source>
        <dbReference type="EMBL" id="KAB1438242.1"/>
    </source>
</evidence>
<reference evidence="2 3" key="2">
    <citation type="submission" date="2020-02" db="EMBL/GenBank/DDBJ databases">
        <title>Candidatus Galacturonibacter soehngenii shows hetero-acetogenic catabolism of galacturonic acid but lacks a canonical carbon monoxide dehydrogenase/acetyl-CoA synthase complex.</title>
        <authorList>
            <person name="Diender M."/>
            <person name="Stouten G.R."/>
            <person name="Petersen J.F."/>
            <person name="Nielsen P.H."/>
            <person name="Dueholm M.S."/>
            <person name="Pronk J.T."/>
            <person name="Van Loosdrecht M.C.M."/>
        </authorList>
    </citation>
    <scope>NUCLEOTIDE SEQUENCE [LARGE SCALE GENOMIC DNA]</scope>
    <source>
        <strain evidence="2">GalUA</strain>
    </source>
</reference>
<keyword evidence="3" id="KW-1185">Reference proteome</keyword>
<comment type="caution">
    <text evidence="2">The sequence shown here is derived from an EMBL/GenBank/DDBJ whole genome shotgun (WGS) entry which is preliminary data.</text>
</comment>
<protein>
    <submittedName>
        <fullName evidence="2">Polysaccharide pyruvyl transferase family protein</fullName>
    </submittedName>
</protein>
<keyword evidence="2" id="KW-0808">Transferase</keyword>